<evidence type="ECO:0000256" key="4">
    <source>
        <dbReference type="ARBA" id="ARBA00023163"/>
    </source>
</evidence>
<dbReference type="SUPFAM" id="SSF47113">
    <property type="entry name" value="Histone-fold"/>
    <property type="match status" value="1"/>
</dbReference>
<dbReference type="GO" id="GO:0003743">
    <property type="term" value="F:translation initiation factor activity"/>
    <property type="evidence" value="ECO:0007669"/>
    <property type="project" value="UniProtKB-KW"/>
</dbReference>
<evidence type="ECO:0000256" key="8">
    <source>
        <dbReference type="SAM" id="MobiDB-lite"/>
    </source>
</evidence>
<dbReference type="InterPro" id="IPR011442">
    <property type="entry name" value="TAF6_C"/>
</dbReference>
<dbReference type="SMART" id="SM00803">
    <property type="entry name" value="TAF"/>
    <property type="match status" value="1"/>
</dbReference>
<evidence type="ECO:0000256" key="1">
    <source>
        <dbReference type="ARBA" id="ARBA00004123"/>
    </source>
</evidence>
<dbReference type="InterPro" id="IPR046344">
    <property type="entry name" value="TAF6_C_sf"/>
</dbReference>
<dbReference type="CDD" id="cd22931">
    <property type="entry name" value="HFD_TAF6"/>
    <property type="match status" value="1"/>
</dbReference>
<dbReference type="GO" id="GO:0016251">
    <property type="term" value="F:RNA polymerase II general transcription initiation factor activity"/>
    <property type="evidence" value="ECO:0007669"/>
    <property type="project" value="InterPro"/>
</dbReference>
<sequence>MSNSGGKQRQSNNSPFSGAQAAHTLGPNIPSSVYPKDTVRDVAESLGITNMRDNICVALATDIEYRIRDIVESASKYMKHAKRTRMTTADIDNALRQKNIEPLYGFFPPYTSGQKNGPWFRSVPTPSGAPLYVMEDEEINFDNILEHGPRVGVGRGVGWHAHWLAIEGIQPPIPENPVPLARKMGTTTAADDASLTDAGEAAAELGNTAVKPLVKHVLSRELQLYYERLTSSILSPPTDAKKESDVSLPQDIVPLSQYTSLSSGNLVRDAALASLRGDAGIHQLVPYLIQWVGSNVIHALRADKEDKKTAEAQQGMLELLSTMLSTLHALLINPSIFIEPYLHQLMPSVLSILLATYFTPDETPVEASIETQAYRLRLYAAALLAHIIDHFAEFYPTLKSRVVATLVQALLLHVDDGSAKQVPDASGSIDAKLGALMGLRRLGPSSFKTLLGPVPVQSADAAHTELIPLRVMGTWLAENQDATKRIMQEITAGLRGLDTDVAEPDPEAVKTVYGAFWTDVLDKELLAVLAHYHTLIAS</sequence>
<dbReference type="InterPro" id="IPR009072">
    <property type="entry name" value="Histone-fold"/>
</dbReference>
<keyword evidence="4" id="KW-0804">Transcription</keyword>
<keyword evidence="10" id="KW-0396">Initiation factor</keyword>
<dbReference type="EMBL" id="CP033148">
    <property type="protein sequence ID" value="AYO41146.1"/>
    <property type="molecule type" value="Genomic_DNA"/>
</dbReference>
<evidence type="ECO:0000256" key="3">
    <source>
        <dbReference type="ARBA" id="ARBA00023015"/>
    </source>
</evidence>
<name>A0A3G2S033_MALR7</name>
<evidence type="ECO:0000313" key="11">
    <source>
        <dbReference type="Proteomes" id="UP000269793"/>
    </source>
</evidence>
<dbReference type="Gene3D" id="1.25.40.770">
    <property type="entry name" value="TAF6, C-terminal HEAT repeat domain"/>
    <property type="match status" value="1"/>
</dbReference>
<dbReference type="AlphaFoldDB" id="A0A3G2S033"/>
<dbReference type="GO" id="GO:0000124">
    <property type="term" value="C:SAGA complex"/>
    <property type="evidence" value="ECO:0007669"/>
    <property type="project" value="InterPro"/>
</dbReference>
<feature type="region of interest" description="Disordered" evidence="8">
    <location>
        <begin position="1"/>
        <end position="34"/>
    </location>
</feature>
<keyword evidence="10" id="KW-0648">Protein biosynthesis</keyword>
<dbReference type="CDD" id="cd08050">
    <property type="entry name" value="TAF6C"/>
    <property type="match status" value="1"/>
</dbReference>
<evidence type="ECO:0000256" key="2">
    <source>
        <dbReference type="ARBA" id="ARBA00007688"/>
    </source>
</evidence>
<evidence type="ECO:0000313" key="10">
    <source>
        <dbReference type="EMBL" id="AYO41146.1"/>
    </source>
</evidence>
<dbReference type="InterPro" id="IPR004823">
    <property type="entry name" value="TAF_TATA-bd_Histone-like_dom"/>
</dbReference>
<evidence type="ECO:0000256" key="6">
    <source>
        <dbReference type="ARBA" id="ARBA00076308"/>
    </source>
</evidence>
<dbReference type="Proteomes" id="UP000269793">
    <property type="component" value="Chromosome I"/>
</dbReference>
<dbReference type="GO" id="GO:0051123">
    <property type="term" value="P:RNA polymerase II preinitiation complex assembly"/>
    <property type="evidence" value="ECO:0007669"/>
    <property type="project" value="TreeGrafter"/>
</dbReference>
<dbReference type="OrthoDB" id="361039at2759"/>
<keyword evidence="11" id="KW-1185">Reference proteome</keyword>
<dbReference type="GO" id="GO:0046982">
    <property type="term" value="F:protein heterodimerization activity"/>
    <property type="evidence" value="ECO:0007669"/>
    <property type="project" value="InterPro"/>
</dbReference>
<dbReference type="PANTHER" id="PTHR10221:SF9">
    <property type="entry name" value="TRANSCRIPTION INITIATION FACTOR TFIID SUBUNIT 6"/>
    <property type="match status" value="1"/>
</dbReference>
<evidence type="ECO:0000259" key="9">
    <source>
        <dbReference type="SMART" id="SM00803"/>
    </source>
</evidence>
<dbReference type="GO" id="GO:0005669">
    <property type="term" value="C:transcription factor TFIID complex"/>
    <property type="evidence" value="ECO:0007669"/>
    <property type="project" value="InterPro"/>
</dbReference>
<dbReference type="GO" id="GO:0006325">
    <property type="term" value="P:chromatin organization"/>
    <property type="evidence" value="ECO:0007669"/>
    <property type="project" value="UniProtKB-ARBA"/>
</dbReference>
<dbReference type="GO" id="GO:0003713">
    <property type="term" value="F:transcription coactivator activity"/>
    <property type="evidence" value="ECO:0007669"/>
    <property type="project" value="TreeGrafter"/>
</dbReference>
<feature type="domain" description="TATA box binding protein associated factor (TAF) histone-like fold" evidence="9">
    <location>
        <begin position="32"/>
        <end position="96"/>
    </location>
</feature>
<evidence type="ECO:0000256" key="7">
    <source>
        <dbReference type="ARBA" id="ARBA00093655"/>
    </source>
</evidence>
<reference evidence="10 11" key="1">
    <citation type="submission" date="2018-10" db="EMBL/GenBank/DDBJ databases">
        <title>Complete genome sequence of Malassezia restricta CBS 7877.</title>
        <authorList>
            <person name="Morand S.C."/>
            <person name="Bertignac M."/>
            <person name="Iltis A."/>
            <person name="Kolder I."/>
            <person name="Pirovano W."/>
            <person name="Jourdain R."/>
            <person name="Clavaud C."/>
        </authorList>
    </citation>
    <scope>NUCLEOTIDE SEQUENCE [LARGE SCALE GENOMIC DNA]</scope>
    <source>
        <strain evidence="10 11">CBS 7877</strain>
    </source>
</reference>
<dbReference type="GO" id="GO:0046695">
    <property type="term" value="C:SLIK (SAGA-like) complex"/>
    <property type="evidence" value="ECO:0007669"/>
    <property type="project" value="InterPro"/>
</dbReference>
<organism evidence="10 11">
    <name type="scientific">Malassezia restricta (strain ATCC 96810 / NBRC 103918 / CBS 7877)</name>
    <name type="common">Seborrheic dermatitis infection agent</name>
    <dbReference type="NCBI Taxonomy" id="425264"/>
    <lineage>
        <taxon>Eukaryota</taxon>
        <taxon>Fungi</taxon>
        <taxon>Dikarya</taxon>
        <taxon>Basidiomycota</taxon>
        <taxon>Ustilaginomycotina</taxon>
        <taxon>Malasseziomycetes</taxon>
        <taxon>Malasseziales</taxon>
        <taxon>Malasseziaceae</taxon>
        <taxon>Malassezia</taxon>
    </lineage>
</organism>
<keyword evidence="3" id="KW-0805">Transcription regulation</keyword>
<keyword evidence="5" id="KW-0539">Nucleus</keyword>
<dbReference type="Pfam" id="PF07571">
    <property type="entry name" value="TAF6_C"/>
    <property type="match status" value="1"/>
</dbReference>
<gene>
    <name evidence="10" type="primary">taf6</name>
    <name evidence="10" type="ORF">DNF11_0196</name>
</gene>
<dbReference type="Pfam" id="PF02969">
    <property type="entry name" value="TAF"/>
    <property type="match status" value="1"/>
</dbReference>
<evidence type="ECO:0000256" key="5">
    <source>
        <dbReference type="ARBA" id="ARBA00023242"/>
    </source>
</evidence>
<feature type="compositionally biased region" description="Polar residues" evidence="8">
    <location>
        <begin position="1"/>
        <end position="17"/>
    </location>
</feature>
<dbReference type="STRING" id="425264.A0A3G2S033"/>
<dbReference type="FunFam" id="1.10.20.10:FF:000033">
    <property type="entry name" value="Transcription initiation factor TFIID complex subunit"/>
    <property type="match status" value="1"/>
</dbReference>
<proteinExistence type="inferred from homology"/>
<dbReference type="PANTHER" id="PTHR10221">
    <property type="entry name" value="TRANSCRIPTION INITIATION FACTOR TFIID SUBUNIT 6"/>
    <property type="match status" value="1"/>
</dbReference>
<protein>
    <recommendedName>
        <fullName evidence="6">TBP-associated factor 6</fullName>
    </recommendedName>
    <alternativeName>
        <fullName evidence="7">Transcription initiation factor TFIID subunit 6</fullName>
    </alternativeName>
</protein>
<dbReference type="Gene3D" id="1.10.20.10">
    <property type="entry name" value="Histone, subunit A"/>
    <property type="match status" value="1"/>
</dbReference>
<dbReference type="InterPro" id="IPR037796">
    <property type="entry name" value="TAF6"/>
</dbReference>
<comment type="similarity">
    <text evidence="2">Belongs to the TAF6 family.</text>
</comment>
<dbReference type="VEuPathDB" id="FungiDB:DNF11_0196"/>
<accession>A0A3G2S033</accession>
<comment type="subcellular location">
    <subcellularLocation>
        <location evidence="1">Nucleus</location>
    </subcellularLocation>
</comment>